<dbReference type="RefSeq" id="XP_001324159.1">
    <property type="nucleotide sequence ID" value="XM_001324124.1"/>
</dbReference>
<keyword evidence="2" id="KW-1185">Reference proteome</keyword>
<dbReference type="AlphaFoldDB" id="A2E5X9"/>
<evidence type="ECO:0000313" key="2">
    <source>
        <dbReference type="Proteomes" id="UP000001542"/>
    </source>
</evidence>
<dbReference type="KEGG" id="tva:4769895"/>
<dbReference type="EMBL" id="DS113310">
    <property type="protein sequence ID" value="EAY11936.1"/>
    <property type="molecule type" value="Genomic_DNA"/>
</dbReference>
<reference evidence="1" key="1">
    <citation type="submission" date="2006-10" db="EMBL/GenBank/DDBJ databases">
        <authorList>
            <person name="Amadeo P."/>
            <person name="Zhao Q."/>
            <person name="Wortman J."/>
            <person name="Fraser-Liggett C."/>
            <person name="Carlton J."/>
        </authorList>
    </citation>
    <scope>NUCLEOTIDE SEQUENCE</scope>
    <source>
        <strain evidence="1">G3</strain>
    </source>
</reference>
<gene>
    <name evidence="1" type="ORF">TVAG_399410</name>
</gene>
<dbReference type="InParanoid" id="A2E5X9"/>
<dbReference type="VEuPathDB" id="TrichDB:TVAG_399410"/>
<evidence type="ECO:0000313" key="1">
    <source>
        <dbReference type="EMBL" id="EAY11936.1"/>
    </source>
</evidence>
<protein>
    <submittedName>
        <fullName evidence="1">Uncharacterized protein</fullName>
    </submittedName>
</protein>
<name>A2E5X9_TRIV3</name>
<dbReference type="Proteomes" id="UP000001542">
    <property type="component" value="Unassembled WGS sequence"/>
</dbReference>
<reference evidence="1" key="2">
    <citation type="journal article" date="2007" name="Science">
        <title>Draft genome sequence of the sexually transmitted pathogen Trichomonas vaginalis.</title>
        <authorList>
            <person name="Carlton J.M."/>
            <person name="Hirt R.P."/>
            <person name="Silva J.C."/>
            <person name="Delcher A.L."/>
            <person name="Schatz M."/>
            <person name="Zhao Q."/>
            <person name="Wortman J.R."/>
            <person name="Bidwell S.L."/>
            <person name="Alsmark U.C.M."/>
            <person name="Besteiro S."/>
            <person name="Sicheritz-Ponten T."/>
            <person name="Noel C.J."/>
            <person name="Dacks J.B."/>
            <person name="Foster P.G."/>
            <person name="Simillion C."/>
            <person name="Van de Peer Y."/>
            <person name="Miranda-Saavedra D."/>
            <person name="Barton G.J."/>
            <person name="Westrop G.D."/>
            <person name="Mueller S."/>
            <person name="Dessi D."/>
            <person name="Fiori P.L."/>
            <person name="Ren Q."/>
            <person name="Paulsen I."/>
            <person name="Zhang H."/>
            <person name="Bastida-Corcuera F.D."/>
            <person name="Simoes-Barbosa A."/>
            <person name="Brown M.T."/>
            <person name="Hayes R.D."/>
            <person name="Mukherjee M."/>
            <person name="Okumura C.Y."/>
            <person name="Schneider R."/>
            <person name="Smith A.J."/>
            <person name="Vanacova S."/>
            <person name="Villalvazo M."/>
            <person name="Haas B.J."/>
            <person name="Pertea M."/>
            <person name="Feldblyum T.V."/>
            <person name="Utterback T.R."/>
            <person name="Shu C.L."/>
            <person name="Osoegawa K."/>
            <person name="de Jong P.J."/>
            <person name="Hrdy I."/>
            <person name="Horvathova L."/>
            <person name="Zubacova Z."/>
            <person name="Dolezal P."/>
            <person name="Malik S.B."/>
            <person name="Logsdon J.M. Jr."/>
            <person name="Henze K."/>
            <person name="Gupta A."/>
            <person name="Wang C.C."/>
            <person name="Dunne R.L."/>
            <person name="Upcroft J.A."/>
            <person name="Upcroft P."/>
            <person name="White O."/>
            <person name="Salzberg S.L."/>
            <person name="Tang P."/>
            <person name="Chiu C.-H."/>
            <person name="Lee Y.-S."/>
            <person name="Embley T.M."/>
            <person name="Coombs G.H."/>
            <person name="Mottram J.C."/>
            <person name="Tachezy J."/>
            <person name="Fraser-Liggett C.M."/>
            <person name="Johnson P.J."/>
        </authorList>
    </citation>
    <scope>NUCLEOTIDE SEQUENCE [LARGE SCALE GENOMIC DNA]</scope>
    <source>
        <strain evidence="1">G3</strain>
    </source>
</reference>
<proteinExistence type="predicted"/>
<dbReference type="VEuPathDB" id="TrichDB:TVAGG3_0337650"/>
<accession>A2E5X9</accession>
<sequence>MKCFATLLQITKSVEIFEKFTNDLQNDENTSIPTMIRNIWKKVYTMRRNAVDANQNTNANSKSSDLKSNFSEFSNDFTTKTKFVLLSKIENDFEEVFKFISSKYRFKFILETSQKLNDRNILRIKSIDYLIDTIPKLDSDNEFFLVSNLGSDFHRCDKCDIKTYNELQDKITKLYEFMKARTDVVTNYNFLAYSMHVTCPYNTLEKAIKSSKDKVREISWIVMYRNAIITKGEDYLNGLIQISQKGDSESRKLKALAILQRLNGPLPDMKSLIESFSKDKNRYLYINLSTKETNNEQDISYLKLFFNMFLDTIGNYVTKQGGLISVIDELVSFIRLLLKSKSSAKHEIVSNLIHETLRGLSPNFNNAQLGLFVVLGVGGFPEFSLHYFKNGKVDYMTYKMKGSIPSARVPFDPNTFHITKEEAENFEKVFEYIIKMSKEVIPEKRKLEIQLFLTSFVCILENRENCMFFSDSFIETLDETMKVKIQNYPFKEFYLDNSYIPIKRPYSGTYCGRHVFYEGGIYTIVEEKISKIRFENEVGFFVEMKPSLAHIIEDSNLNRNDYFKVKVDPDAIVVVFTRLCLLNLWNAGKYQNPYLLYKCLFSFSKNRLELKNPFSSENFENLSILNMKSYKWFINKKIVENFGDVCKSAISFYKNALCYSSGVDKTERNSNFLFLYKKEDQRSDIIIVDHTPKKDNDTHISRNGYWTPIHIYPEEISINEHYKPRKLHDIFKYCLF</sequence>
<organism evidence="1 2">
    <name type="scientific">Trichomonas vaginalis (strain ATCC PRA-98 / G3)</name>
    <dbReference type="NCBI Taxonomy" id="412133"/>
    <lineage>
        <taxon>Eukaryota</taxon>
        <taxon>Metamonada</taxon>
        <taxon>Parabasalia</taxon>
        <taxon>Trichomonadida</taxon>
        <taxon>Trichomonadidae</taxon>
        <taxon>Trichomonas</taxon>
    </lineage>
</organism>